<dbReference type="AlphaFoldDB" id="A0A7H0SRC0"/>
<dbReference type="CDD" id="cd13690">
    <property type="entry name" value="PBP2_GluB"/>
    <property type="match status" value="1"/>
</dbReference>
<accession>A0A7H0SRC0</accession>
<organism evidence="4 5">
    <name type="scientific">Corynebacterium poyangense</name>
    <dbReference type="NCBI Taxonomy" id="2684405"/>
    <lineage>
        <taxon>Bacteria</taxon>
        <taxon>Bacillati</taxon>
        <taxon>Actinomycetota</taxon>
        <taxon>Actinomycetes</taxon>
        <taxon>Mycobacteriales</taxon>
        <taxon>Corynebacteriaceae</taxon>
        <taxon>Corynebacterium</taxon>
    </lineage>
</organism>
<dbReference type="GO" id="GO:0030288">
    <property type="term" value="C:outer membrane-bounded periplasmic space"/>
    <property type="evidence" value="ECO:0007669"/>
    <property type="project" value="TreeGrafter"/>
</dbReference>
<dbReference type="GO" id="GO:0006865">
    <property type="term" value="P:amino acid transport"/>
    <property type="evidence" value="ECO:0007669"/>
    <property type="project" value="TreeGrafter"/>
</dbReference>
<evidence type="ECO:0000256" key="1">
    <source>
        <dbReference type="ARBA" id="ARBA00010333"/>
    </source>
</evidence>
<dbReference type="PANTHER" id="PTHR30085:SF6">
    <property type="entry name" value="ABC TRANSPORTER GLUTAMINE-BINDING PROTEIN GLNH"/>
    <property type="match status" value="1"/>
</dbReference>
<dbReference type="InterPro" id="IPR001638">
    <property type="entry name" value="Solute-binding_3/MltF_N"/>
</dbReference>
<proteinExistence type="inferred from homology"/>
<dbReference type="Proteomes" id="UP000516320">
    <property type="component" value="Chromosome"/>
</dbReference>
<gene>
    <name evidence="4" type="ORF">GP475_10990</name>
</gene>
<evidence type="ECO:0000313" key="4">
    <source>
        <dbReference type="EMBL" id="QNQ91095.1"/>
    </source>
</evidence>
<dbReference type="Pfam" id="PF00497">
    <property type="entry name" value="SBP_bac_3"/>
    <property type="match status" value="1"/>
</dbReference>
<dbReference type="PROSITE" id="PS51257">
    <property type="entry name" value="PROKAR_LIPOPROTEIN"/>
    <property type="match status" value="1"/>
</dbReference>
<dbReference type="EMBL" id="CP046884">
    <property type="protein sequence ID" value="QNQ91095.1"/>
    <property type="molecule type" value="Genomic_DNA"/>
</dbReference>
<dbReference type="KEGG" id="cpoy:GP475_10990"/>
<evidence type="ECO:0000256" key="2">
    <source>
        <dbReference type="ARBA" id="ARBA00022448"/>
    </source>
</evidence>
<sequence>MRIFLCLAAVLLGLTACSSPPDTTEETPPAPLHKQLPLGAAFEEPGAVEPHEIDTDHLLPSQPADPYAPIDSIIRRGRLVVGVDQSQYLLSFRDPALGEQRGFEVDLAHEIARDIFHNPKAVEFRYVDSADRTSVLQNNTVDLVIRTVSITRDRQEKVLFSEPYLWTNTRLAALRGSGISSIADVSTETLCTTGNSIALEEARRRAPGARKLVVRNWSDCLLALQQHQADAIIGDDRILAGIQAQDPYVVVLSESLHHDQYGVSAALSNESIIRRVNATLARIHADGTWDRMYTTWFGSRES</sequence>
<keyword evidence="3" id="KW-0732">Signal</keyword>
<evidence type="ECO:0000256" key="3">
    <source>
        <dbReference type="ARBA" id="ARBA00022729"/>
    </source>
</evidence>
<reference evidence="4 5" key="1">
    <citation type="submission" date="2019-12" db="EMBL/GenBank/DDBJ databases">
        <title>Corynebacterium sp. nov., isolated from feces of the Anser Albifrons in China.</title>
        <authorList>
            <person name="Liu Q."/>
        </authorList>
    </citation>
    <scope>NUCLEOTIDE SEQUENCE [LARGE SCALE GENOMIC DNA]</scope>
    <source>
        <strain evidence="4 5">4H37-19</strain>
    </source>
</reference>
<dbReference type="RefSeq" id="WP_187974408.1">
    <property type="nucleotide sequence ID" value="NZ_CP046884.1"/>
</dbReference>
<dbReference type="Gene3D" id="3.40.190.10">
    <property type="entry name" value="Periplasmic binding protein-like II"/>
    <property type="match status" value="2"/>
</dbReference>
<name>A0A7H0SRC0_9CORY</name>
<dbReference type="PANTHER" id="PTHR30085">
    <property type="entry name" value="AMINO ACID ABC TRANSPORTER PERMEASE"/>
    <property type="match status" value="1"/>
</dbReference>
<dbReference type="GO" id="GO:0005576">
    <property type="term" value="C:extracellular region"/>
    <property type="evidence" value="ECO:0007669"/>
    <property type="project" value="TreeGrafter"/>
</dbReference>
<evidence type="ECO:0000313" key="5">
    <source>
        <dbReference type="Proteomes" id="UP000516320"/>
    </source>
</evidence>
<dbReference type="SUPFAM" id="SSF53850">
    <property type="entry name" value="Periplasmic binding protein-like II"/>
    <property type="match status" value="1"/>
</dbReference>
<protein>
    <submittedName>
        <fullName evidence="4">Transporter substrate-binding domain-containing protein</fullName>
    </submittedName>
</protein>
<keyword evidence="2" id="KW-0813">Transport</keyword>
<dbReference type="InterPro" id="IPR051455">
    <property type="entry name" value="Bact_solute-bind_prot3"/>
</dbReference>
<keyword evidence="5" id="KW-1185">Reference proteome</keyword>
<dbReference type="SMART" id="SM00062">
    <property type="entry name" value="PBPb"/>
    <property type="match status" value="1"/>
</dbReference>
<comment type="similarity">
    <text evidence="1">Belongs to the bacterial solute-binding protein 3 family.</text>
</comment>